<dbReference type="WBParaSite" id="HCON_00028820-00001">
    <property type="protein sequence ID" value="HCON_00028820-00001"/>
    <property type="gene ID" value="HCON_00028820"/>
</dbReference>
<name>A0A6F7NTB0_HAECO</name>
<protein>
    <submittedName>
        <fullName evidence="4 5">RanBP2-type domain-containing protein</fullName>
    </submittedName>
</protein>
<proteinExistence type="predicted"/>
<keyword evidence="3" id="KW-1185">Reference proteome</keyword>
<evidence type="ECO:0000256" key="2">
    <source>
        <dbReference type="SAM" id="MobiDB-lite"/>
    </source>
</evidence>
<evidence type="ECO:0000313" key="3">
    <source>
        <dbReference type="Proteomes" id="UP000025227"/>
    </source>
</evidence>
<feature type="compositionally biased region" description="Low complexity" evidence="2">
    <location>
        <begin position="46"/>
        <end position="62"/>
    </location>
</feature>
<feature type="region of interest" description="Disordered" evidence="2">
    <location>
        <begin position="46"/>
        <end position="76"/>
    </location>
</feature>
<dbReference type="AlphaFoldDB" id="A0A6F7NTB0"/>
<evidence type="ECO:0000313" key="5">
    <source>
        <dbReference type="WBParaSite" id="HCON_00028820-00003"/>
    </source>
</evidence>
<sequence length="260" mass="29075">MDSDASEPSTSSASFTKDSNRSKLDRLVKKVGRKLLPKAEDHIFVPSALSSPSSSRMSYSPSTDDSRHSPYDEVDCRKNSAPASVVTPLPSLFINTFGDEAAGSGYGWLTDPDAPEPYHGVESVIRAQQVGLDMVKDRIRLTKQEIDTCRQDQQMIADFVADTFRDELNANRDESKIRELVEDVERLQKEVDELRKLSPRSVPPPRPAPPHQHLIWHCIRCLEGNNMTSFRCKCSFPRVAIDPREAAKCKCTHCSKATVT</sequence>
<dbReference type="Proteomes" id="UP000025227">
    <property type="component" value="Unplaced"/>
</dbReference>
<reference evidence="4 5" key="1">
    <citation type="submission" date="2020-12" db="UniProtKB">
        <authorList>
            <consortium name="WormBaseParasite"/>
        </authorList>
    </citation>
    <scope>IDENTIFICATION</scope>
    <source>
        <strain evidence="4 5">MHco3</strain>
    </source>
</reference>
<evidence type="ECO:0000256" key="1">
    <source>
        <dbReference type="SAM" id="Coils"/>
    </source>
</evidence>
<dbReference type="WBParaSite" id="HCON_00028820-00003">
    <property type="protein sequence ID" value="HCON_00028820-00003"/>
    <property type="gene ID" value="HCON_00028820"/>
</dbReference>
<dbReference type="OrthoDB" id="5844480at2759"/>
<feature type="region of interest" description="Disordered" evidence="2">
    <location>
        <begin position="1"/>
        <end position="22"/>
    </location>
</feature>
<feature type="coiled-coil region" evidence="1">
    <location>
        <begin position="170"/>
        <end position="197"/>
    </location>
</feature>
<feature type="compositionally biased region" description="Basic and acidic residues" evidence="2">
    <location>
        <begin position="64"/>
        <end position="76"/>
    </location>
</feature>
<organism evidence="3 4">
    <name type="scientific">Haemonchus contortus</name>
    <name type="common">Barber pole worm</name>
    <dbReference type="NCBI Taxonomy" id="6289"/>
    <lineage>
        <taxon>Eukaryota</taxon>
        <taxon>Metazoa</taxon>
        <taxon>Ecdysozoa</taxon>
        <taxon>Nematoda</taxon>
        <taxon>Chromadorea</taxon>
        <taxon>Rhabditida</taxon>
        <taxon>Rhabditina</taxon>
        <taxon>Rhabditomorpha</taxon>
        <taxon>Strongyloidea</taxon>
        <taxon>Trichostrongylidae</taxon>
        <taxon>Haemonchus</taxon>
    </lineage>
</organism>
<keyword evidence="1" id="KW-0175">Coiled coil</keyword>
<accession>A0A6F7NTB0</accession>
<evidence type="ECO:0000313" key="4">
    <source>
        <dbReference type="WBParaSite" id="HCON_00028820-00001"/>
    </source>
</evidence>
<feature type="compositionally biased region" description="Low complexity" evidence="2">
    <location>
        <begin position="1"/>
        <end position="14"/>
    </location>
</feature>